<feature type="region of interest" description="Disordered" evidence="2">
    <location>
        <begin position="37"/>
        <end position="113"/>
    </location>
</feature>
<feature type="coiled-coil region" evidence="1">
    <location>
        <begin position="320"/>
        <end position="382"/>
    </location>
</feature>
<reference evidence="3" key="1">
    <citation type="submission" date="2023-04" db="EMBL/GenBank/DDBJ databases">
        <authorList>
            <person name="Vijverberg K."/>
            <person name="Xiong W."/>
            <person name="Schranz E."/>
        </authorList>
    </citation>
    <scope>NUCLEOTIDE SEQUENCE</scope>
</reference>
<keyword evidence="4" id="KW-1185">Reference proteome</keyword>
<dbReference type="EMBL" id="OX465086">
    <property type="protein sequence ID" value="CAI9260698.1"/>
    <property type="molecule type" value="Genomic_DNA"/>
</dbReference>
<dbReference type="PANTHER" id="PTHR48151:SF3">
    <property type="entry name" value="SH3 DOMAIN-CONTAINING PROTEIN"/>
    <property type="match status" value="1"/>
</dbReference>
<feature type="region of interest" description="Disordered" evidence="2">
    <location>
        <begin position="287"/>
        <end position="316"/>
    </location>
</feature>
<dbReference type="Proteomes" id="UP001177003">
    <property type="component" value="Chromosome 0"/>
</dbReference>
<dbReference type="InterPro" id="IPR053296">
    <property type="entry name" value="TSET_member_tstB"/>
</dbReference>
<keyword evidence="1" id="KW-0175">Coiled coil</keyword>
<evidence type="ECO:0000313" key="3">
    <source>
        <dbReference type="EMBL" id="CAI9260698.1"/>
    </source>
</evidence>
<feature type="compositionally biased region" description="Polar residues" evidence="2">
    <location>
        <begin position="290"/>
        <end position="301"/>
    </location>
</feature>
<dbReference type="AlphaFoldDB" id="A0AA35VIW6"/>
<proteinExistence type="predicted"/>
<organism evidence="3 4">
    <name type="scientific">Lactuca saligna</name>
    <name type="common">Willowleaf lettuce</name>
    <dbReference type="NCBI Taxonomy" id="75948"/>
    <lineage>
        <taxon>Eukaryota</taxon>
        <taxon>Viridiplantae</taxon>
        <taxon>Streptophyta</taxon>
        <taxon>Embryophyta</taxon>
        <taxon>Tracheophyta</taxon>
        <taxon>Spermatophyta</taxon>
        <taxon>Magnoliopsida</taxon>
        <taxon>eudicotyledons</taxon>
        <taxon>Gunneridae</taxon>
        <taxon>Pentapetalae</taxon>
        <taxon>asterids</taxon>
        <taxon>campanulids</taxon>
        <taxon>Asterales</taxon>
        <taxon>Asteraceae</taxon>
        <taxon>Cichorioideae</taxon>
        <taxon>Cichorieae</taxon>
        <taxon>Lactucinae</taxon>
        <taxon>Lactuca</taxon>
    </lineage>
</organism>
<evidence type="ECO:0000313" key="4">
    <source>
        <dbReference type="Proteomes" id="UP001177003"/>
    </source>
</evidence>
<feature type="compositionally biased region" description="Low complexity" evidence="2">
    <location>
        <begin position="40"/>
        <end position="62"/>
    </location>
</feature>
<evidence type="ECO:0000256" key="2">
    <source>
        <dbReference type="SAM" id="MobiDB-lite"/>
    </source>
</evidence>
<feature type="compositionally biased region" description="Basic and acidic residues" evidence="2">
    <location>
        <begin position="86"/>
        <end position="110"/>
    </location>
</feature>
<protein>
    <submittedName>
        <fullName evidence="3">Uncharacterized protein</fullName>
    </submittedName>
</protein>
<accession>A0AA35VIW6</accession>
<sequence>MKSLGPHTVGLIKQNRRGKVVFRGRYRLEKFGKFTELDETPVSYESSEPTSSEKTSTEGSTPANFVIDVTEDDEDSQAQRDQSTSSHEHESSERQDEREIGTGDDGRDSFEDLDLTGFDNDDIAASLASSANVVSNEIFDTIFQNVDDSVLPSTEKRKTSETFTPISEQMVSTSTPMEVVVGCSPPVSISPTSEPFVSVIPLQAEHPQSKRRRLDERQSELITSLVSGLPTPPITTATTRLSVTKMFATGPSSVFDVGGPSAPPGFSVPRFNRDAASERLALHMAEEQLRSSSPQERNISMSEGGVPDDDSSDDSLRKEISVLSQKNIELDIQVAELRAQNIELRTQVSKLQSDRTYLGGQLAEVKRDRKVKDKQISDLQEHFNLLTSSYFELKKKLEDDFVEKYKTSVEEQRINLHVQAYPVDVPASQSSGSAECIGVVPPMASHIQEIIRKNQEDDTKRGQLLFKRNVTQSNSKGESLITVTDLEVVRFRDTFGDRSGVAAWGFHDPLRLWIIIRKSGNSELYKDIRAFSSLTRVDLTELSQAPFINLLNNSQVSQFKFFLDEQVKKGFPIMPTAESIILEHSDVFEASSDKPLQLVMWPPTTQVKQFPIVQGYKDGSLGSMECWVYDENTCGAVIKLKNGCIRLYDRRELLQFRKRDINYLSNFQIKVVEDIYEQGAKAYTRMVAEILSKRMWNGAMGQSDVMLVKKGMGPS</sequence>
<name>A0AA35VIW6_LACSI</name>
<gene>
    <name evidence="3" type="ORF">LSALG_LOCUS1525</name>
</gene>
<evidence type="ECO:0000256" key="1">
    <source>
        <dbReference type="SAM" id="Coils"/>
    </source>
</evidence>
<dbReference type="PANTHER" id="PTHR48151">
    <property type="entry name" value="SH3 DOMAIN-CONTAINING PROTEIN"/>
    <property type="match status" value="1"/>
</dbReference>